<sequence length="993" mass="111452">MASDGALRTGLQIPDDKKICVGVCAMSNKVNSKPMQAILSLLQQGGEFSIIEFPEETIFGKPVSEWPLCEVFISFFSKGFPLEKAMEYVALRKPFCVNDLSRQRDLLNRRCVYDILKSANISMSKHAFVQRNAQGVPLCDLEEEEDAIIVDGLRFSKPFVEKPVDAEDHNVYIYYPKGDGGGCKRLFRKVGDRSSSFHPNVTSIRDHGSYLYEEFVPTEGFDVKVYTVGPDYAHAEARKSPTLDGKVERRADGKESRYPIVLSKYEKQIAREVCLAFGQTVCGFDLLRPFHGRSLVIDVNGWSFVKGNPKYYEDASCILRGMMLSPVTADRVGKGVLVAMRKKQEFINAARAAAPRIRRSLSMSSNVGVGKLARGNSVGDAELRCVIAVMRHGDRTPKQKLKIVSDEEPIVSLYNEIAKEEGREGKGLKLKSVSRLTAFLDSVKHVIQTVYGEEVTETRPSPTIIRPRAGSLTPSERLEAWRQVVAVFSHGKLKGINRKVQLKPINTEGKASVLVIVKWGGTLTQLGREQAAMLGKRFRTHLYPGEQNGGLLRLHSTFRHDLKIYSSDEGRVQMTAAAFVRSFLDLEGELTPILVTLVRKGENVNHMLDSAKAAEEQLHAAKDTLHRMLNMPKAELHSALESTLPASLKEAWSQIGEPTELLDRIEGHISAIVDALTRRLLDGGDVKLDDGDTLSLMMERWKKILSSFHHRKKGGYDISKVSDIYDCAKHDLLHCQQPQLAVPGLPDLYSSAKTLADFVIPQEYGAEVGDKYVIGRKVAHHLLRKLLRDLNNCYDDFFEEREREHNMHKDVESTSSEGEGAETEYRLDPSISDHSDVKSPLRRVRTRLYFTTESQLHALINALRFSPPELKARQGGEYMGVFSQSGDEQLRSAPELDYLTHFVIRLFELPPAEMDDADVPRFRAEILFSAGVEVDPVESFDAYHAGENRTEVNKRERAVKNVQAISRSDLTLDDLRDLLRFCIEEEEGGKTNL</sequence>
<dbReference type="Gene3D" id="3.40.50.1240">
    <property type="entry name" value="Phosphoglycerate mutase-like"/>
    <property type="match status" value="1"/>
</dbReference>
<evidence type="ECO:0000256" key="11">
    <source>
        <dbReference type="SAM" id="MobiDB-lite"/>
    </source>
</evidence>
<dbReference type="FunFam" id="3.30.470.20:FF:000003">
    <property type="entry name" value="Inositol hexakisphosphate and diphosphoinositol-pentakisphosphate kinase"/>
    <property type="match status" value="1"/>
</dbReference>
<keyword evidence="3 10" id="KW-0963">Cytoplasm</keyword>
<keyword evidence="5 10" id="KW-0547">Nucleotide-binding</keyword>
<name>A0A7S3D9Y7_9EUKA</name>
<comment type="function">
    <text evidence="10">Bifunctional inositol kinase that acts in concert with the IP6K kinases to synthesize the diphosphate group-containing inositol pyrophosphates diphosphoinositol pentakisphosphate, PP-InsP5, and bis-diphosphoinositol tetrakisphosphate, (PP)2-InsP4. PP-InsP5 and (PP)2-InsP4, also respectively called InsP7 and InsP8, may regulate a variety of cellular processes, including apoptosis, vesicle trafficking, cytoskeletal dynamics, and exocytosis. Phosphorylates inositol hexakisphosphate (InsP6).</text>
</comment>
<dbReference type="InterPro" id="IPR029033">
    <property type="entry name" value="His_PPase_superfam"/>
</dbReference>
<organism evidence="13">
    <name type="scientific">Palpitomonas bilix</name>
    <dbReference type="NCBI Taxonomy" id="652834"/>
    <lineage>
        <taxon>Eukaryota</taxon>
        <taxon>Eukaryota incertae sedis</taxon>
    </lineage>
</organism>
<evidence type="ECO:0000256" key="7">
    <source>
        <dbReference type="ARBA" id="ARBA00022840"/>
    </source>
</evidence>
<keyword evidence="7 10" id="KW-0067">ATP-binding</keyword>
<comment type="catalytic activity">
    <reaction evidence="8">
        <text>5-diphospho-1D-myo-inositol 1,2,3,4,6-pentakisphosphate + ATP + H(+) = 1,5-bis(diphospho)-1D-myo-inositol 2,3,4,6-tetrakisphosphate + ADP</text>
        <dbReference type="Rhea" id="RHEA:10276"/>
        <dbReference type="ChEBI" id="CHEBI:15378"/>
        <dbReference type="ChEBI" id="CHEBI:30616"/>
        <dbReference type="ChEBI" id="CHEBI:58628"/>
        <dbReference type="ChEBI" id="CHEBI:77983"/>
        <dbReference type="ChEBI" id="CHEBI:456216"/>
        <dbReference type="EC" id="2.7.4.24"/>
    </reaction>
    <physiologicalReaction direction="left-to-right" evidence="8">
        <dbReference type="Rhea" id="RHEA:10277"/>
    </physiologicalReaction>
</comment>
<dbReference type="GO" id="GO:0005524">
    <property type="term" value="F:ATP binding"/>
    <property type="evidence" value="ECO:0007669"/>
    <property type="project" value="UniProtKB-KW"/>
</dbReference>
<evidence type="ECO:0000256" key="2">
    <source>
        <dbReference type="ARBA" id="ARBA00005609"/>
    </source>
</evidence>
<evidence type="ECO:0000256" key="6">
    <source>
        <dbReference type="ARBA" id="ARBA00022777"/>
    </source>
</evidence>
<dbReference type="EC" id="2.7.4.24" evidence="10"/>
<evidence type="ECO:0000256" key="5">
    <source>
        <dbReference type="ARBA" id="ARBA00022741"/>
    </source>
</evidence>
<dbReference type="GO" id="GO:0000828">
    <property type="term" value="F:inositol hexakisphosphate kinase activity"/>
    <property type="evidence" value="ECO:0007669"/>
    <property type="project" value="TreeGrafter"/>
</dbReference>
<evidence type="ECO:0000313" key="14">
    <source>
        <dbReference type="EMBL" id="CAE0250940.1"/>
    </source>
</evidence>
<evidence type="ECO:0000259" key="12">
    <source>
        <dbReference type="Pfam" id="PF18086"/>
    </source>
</evidence>
<evidence type="ECO:0000256" key="4">
    <source>
        <dbReference type="ARBA" id="ARBA00022679"/>
    </source>
</evidence>
<evidence type="ECO:0000256" key="9">
    <source>
        <dbReference type="ARBA" id="ARBA00034629"/>
    </source>
</evidence>
<dbReference type="EMBL" id="HBIB01020284">
    <property type="protein sequence ID" value="CAE0250939.1"/>
    <property type="molecule type" value="Transcribed_RNA"/>
</dbReference>
<dbReference type="InterPro" id="IPR040557">
    <property type="entry name" value="VIP1_N"/>
</dbReference>
<dbReference type="Gene3D" id="3.40.50.11950">
    <property type="match status" value="1"/>
</dbReference>
<protein>
    <recommendedName>
        <fullName evidence="10">Inositol hexakisphosphate and diphosphoinositol-pentakisphosphate kinase</fullName>
        <ecNumber evidence="10">2.7.4.24</ecNumber>
    </recommendedName>
</protein>
<keyword evidence="6 10" id="KW-0418">Kinase</keyword>
<dbReference type="GO" id="GO:0005829">
    <property type="term" value="C:cytosol"/>
    <property type="evidence" value="ECO:0007669"/>
    <property type="project" value="UniProtKB-SubCell"/>
</dbReference>
<comment type="catalytic activity">
    <reaction evidence="9">
        <text>1D-myo-inositol hexakisphosphate + ATP = 1-diphospho-1D-myo-inositol 2,3,4,5,6-pentakisphosphate + ADP</text>
        <dbReference type="Rhea" id="RHEA:37459"/>
        <dbReference type="ChEBI" id="CHEBI:30616"/>
        <dbReference type="ChEBI" id="CHEBI:58130"/>
        <dbReference type="ChEBI" id="CHEBI:74946"/>
        <dbReference type="ChEBI" id="CHEBI:456216"/>
        <dbReference type="EC" id="2.7.4.24"/>
    </reaction>
    <physiologicalReaction direction="left-to-right" evidence="9">
        <dbReference type="Rhea" id="RHEA:37460"/>
    </physiologicalReaction>
</comment>
<feature type="compositionally biased region" description="Basic and acidic residues" evidence="11">
    <location>
        <begin position="823"/>
        <end position="832"/>
    </location>
</feature>
<dbReference type="EMBL" id="HBIB01020285">
    <property type="protein sequence ID" value="CAE0250940.1"/>
    <property type="molecule type" value="Transcribed_RNA"/>
</dbReference>
<dbReference type="CDD" id="cd07061">
    <property type="entry name" value="HP_HAP_like"/>
    <property type="match status" value="1"/>
</dbReference>
<reference evidence="13" key="1">
    <citation type="submission" date="2021-01" db="EMBL/GenBank/DDBJ databases">
        <authorList>
            <person name="Corre E."/>
            <person name="Pelletier E."/>
            <person name="Niang G."/>
            <person name="Scheremetjew M."/>
            <person name="Finn R."/>
            <person name="Kale V."/>
            <person name="Holt S."/>
            <person name="Cochrane G."/>
            <person name="Meng A."/>
            <person name="Brown T."/>
            <person name="Cohen L."/>
        </authorList>
    </citation>
    <scope>NUCLEOTIDE SEQUENCE</scope>
    <source>
        <strain evidence="13">NIES-2562</strain>
    </source>
</reference>
<proteinExistence type="inferred from homology"/>
<evidence type="ECO:0000256" key="1">
    <source>
        <dbReference type="ARBA" id="ARBA00004514"/>
    </source>
</evidence>
<evidence type="ECO:0000256" key="3">
    <source>
        <dbReference type="ARBA" id="ARBA00022490"/>
    </source>
</evidence>
<evidence type="ECO:0000313" key="13">
    <source>
        <dbReference type="EMBL" id="CAE0250939.1"/>
    </source>
</evidence>
<comment type="subcellular location">
    <subcellularLocation>
        <location evidence="1 10">Cytoplasm</location>
        <location evidence="1 10">Cytosol</location>
    </subcellularLocation>
</comment>
<feature type="domain" description="VIP1 N-terminal" evidence="12">
    <location>
        <begin position="19"/>
        <end position="107"/>
    </location>
</feature>
<comment type="similarity">
    <text evidence="2 10">Belongs to the histidine acid phosphatase family. VIP1 subfamily.</text>
</comment>
<gene>
    <name evidence="13" type="ORF">PBIL07802_LOCUS13145</name>
    <name evidence="14" type="ORF">PBIL07802_LOCUS13146</name>
</gene>
<dbReference type="GO" id="GO:0032958">
    <property type="term" value="P:inositol phosphate biosynthetic process"/>
    <property type="evidence" value="ECO:0007669"/>
    <property type="project" value="TreeGrafter"/>
</dbReference>
<evidence type="ECO:0000256" key="8">
    <source>
        <dbReference type="ARBA" id="ARBA00033696"/>
    </source>
</evidence>
<dbReference type="Gene3D" id="3.30.470.20">
    <property type="entry name" value="ATP-grasp fold, B domain"/>
    <property type="match status" value="1"/>
</dbReference>
<dbReference type="AlphaFoldDB" id="A0A7S3D9Y7"/>
<accession>A0A7S3D9Y7</accession>
<feature type="region of interest" description="Disordered" evidence="11">
    <location>
        <begin position="807"/>
        <end position="832"/>
    </location>
</feature>
<dbReference type="PANTHER" id="PTHR12750">
    <property type="entry name" value="DIPHOSPHOINOSITOL PENTAKISPHOSPHATE KINASE"/>
    <property type="match status" value="1"/>
</dbReference>
<dbReference type="InterPro" id="IPR037446">
    <property type="entry name" value="His_Pase_VIP1"/>
</dbReference>
<dbReference type="Pfam" id="PF00328">
    <property type="entry name" value="His_Phos_2"/>
    <property type="match status" value="1"/>
</dbReference>
<dbReference type="PANTHER" id="PTHR12750:SF9">
    <property type="entry name" value="INOSITOL HEXAKISPHOSPHATE AND DIPHOSPHOINOSITOL-PENTAKISPHOSPHATE KINASE"/>
    <property type="match status" value="1"/>
</dbReference>
<dbReference type="InterPro" id="IPR000560">
    <property type="entry name" value="His_Pase_clade-2"/>
</dbReference>
<dbReference type="GO" id="GO:0033857">
    <property type="term" value="F:5-diphosphoinositol pentakisphosphate 1-kinase activity"/>
    <property type="evidence" value="ECO:0007669"/>
    <property type="project" value="TreeGrafter"/>
</dbReference>
<dbReference type="SUPFAM" id="SSF53254">
    <property type="entry name" value="Phosphoglycerate mutase-like"/>
    <property type="match status" value="1"/>
</dbReference>
<dbReference type="Pfam" id="PF18086">
    <property type="entry name" value="PPIP5K2_N"/>
    <property type="match status" value="1"/>
</dbReference>
<dbReference type="InterPro" id="IPR033379">
    <property type="entry name" value="Acid_Pase_AS"/>
</dbReference>
<dbReference type="PROSITE" id="PS00616">
    <property type="entry name" value="HIS_ACID_PHOSPHAT_1"/>
    <property type="match status" value="1"/>
</dbReference>
<keyword evidence="4 10" id="KW-0808">Transferase</keyword>
<dbReference type="SUPFAM" id="SSF56059">
    <property type="entry name" value="Glutathione synthetase ATP-binding domain-like"/>
    <property type="match status" value="1"/>
</dbReference>
<dbReference type="GO" id="GO:0006020">
    <property type="term" value="P:inositol metabolic process"/>
    <property type="evidence" value="ECO:0007669"/>
    <property type="project" value="TreeGrafter"/>
</dbReference>
<evidence type="ECO:0000256" key="10">
    <source>
        <dbReference type="RuleBase" id="RU365032"/>
    </source>
</evidence>